<dbReference type="STRING" id="3218.A0A2K1KU41"/>
<keyword evidence="1" id="KW-1133">Transmembrane helix</keyword>
<reference evidence="3 5" key="2">
    <citation type="journal article" date="2018" name="Plant J.">
        <title>The Physcomitrella patens chromosome-scale assembly reveals moss genome structure and evolution.</title>
        <authorList>
            <person name="Lang D."/>
            <person name="Ullrich K.K."/>
            <person name="Murat F."/>
            <person name="Fuchs J."/>
            <person name="Jenkins J."/>
            <person name="Haas F.B."/>
            <person name="Piednoel M."/>
            <person name="Gundlach H."/>
            <person name="Van Bel M."/>
            <person name="Meyberg R."/>
            <person name="Vives C."/>
            <person name="Morata J."/>
            <person name="Symeonidi A."/>
            <person name="Hiss M."/>
            <person name="Muchero W."/>
            <person name="Kamisugi Y."/>
            <person name="Saleh O."/>
            <person name="Blanc G."/>
            <person name="Decker E.L."/>
            <person name="van Gessel N."/>
            <person name="Grimwood J."/>
            <person name="Hayes R.D."/>
            <person name="Graham S.W."/>
            <person name="Gunter L.E."/>
            <person name="McDaniel S.F."/>
            <person name="Hoernstein S.N.W."/>
            <person name="Larsson A."/>
            <person name="Li F.W."/>
            <person name="Perroud P.F."/>
            <person name="Phillips J."/>
            <person name="Ranjan P."/>
            <person name="Rokshar D.S."/>
            <person name="Rothfels C.J."/>
            <person name="Schneider L."/>
            <person name="Shu S."/>
            <person name="Stevenson D.W."/>
            <person name="Thummler F."/>
            <person name="Tillich M."/>
            <person name="Villarreal Aguilar J.C."/>
            <person name="Widiez T."/>
            <person name="Wong G.K."/>
            <person name="Wymore A."/>
            <person name="Zhang Y."/>
            <person name="Zimmer A.D."/>
            <person name="Quatrano R.S."/>
            <person name="Mayer K.F.X."/>
            <person name="Goodstein D."/>
            <person name="Casacuberta J.M."/>
            <person name="Vandepoele K."/>
            <person name="Reski R."/>
            <person name="Cuming A.C."/>
            <person name="Tuskan G.A."/>
            <person name="Maumus F."/>
            <person name="Salse J."/>
            <person name="Schmutz J."/>
            <person name="Rensing S.A."/>
        </authorList>
    </citation>
    <scope>NUCLEOTIDE SEQUENCE [LARGE SCALE GENOMIC DNA]</scope>
    <source>
        <strain evidence="4 5">cv. Gransden 2004</strain>
    </source>
</reference>
<dbReference type="KEGG" id="ppp:112280108"/>
<dbReference type="Gene3D" id="1.10.510.10">
    <property type="entry name" value="Transferase(Phosphotransferase) domain 1"/>
    <property type="match status" value="1"/>
</dbReference>
<dbReference type="Proteomes" id="UP000006727">
    <property type="component" value="Chromosome 3"/>
</dbReference>
<proteinExistence type="predicted"/>
<dbReference type="PaxDb" id="3218-PP1S74_222V6.1"/>
<dbReference type="OrthoDB" id="1290869at2759"/>
<protein>
    <recommendedName>
        <fullName evidence="2">Protein kinase domain-containing protein</fullName>
    </recommendedName>
</protein>
<dbReference type="RefSeq" id="XP_024370944.1">
    <property type="nucleotide sequence ID" value="XM_024515176.2"/>
</dbReference>
<dbReference type="AlphaFoldDB" id="A0A2K1KU41"/>
<keyword evidence="1" id="KW-0812">Transmembrane</keyword>
<dbReference type="EnsemblPlants" id="Pp3c3_11650V3.1">
    <property type="protein sequence ID" value="Pp3c3_11650V3.1"/>
    <property type="gene ID" value="Pp3c3_11650"/>
</dbReference>
<reference evidence="4" key="3">
    <citation type="submission" date="2020-12" db="UniProtKB">
        <authorList>
            <consortium name="EnsemblPlants"/>
        </authorList>
    </citation>
    <scope>IDENTIFICATION</scope>
</reference>
<dbReference type="SMART" id="SM00220">
    <property type="entry name" value="S_TKc"/>
    <property type="match status" value="1"/>
</dbReference>
<dbReference type="Gramene" id="Pp3c3_11650V3.1">
    <property type="protein sequence ID" value="Pp3c3_11650V3.1"/>
    <property type="gene ID" value="Pp3c3_11650"/>
</dbReference>
<dbReference type="InterPro" id="IPR011009">
    <property type="entry name" value="Kinase-like_dom_sf"/>
</dbReference>
<evidence type="ECO:0000259" key="2">
    <source>
        <dbReference type="PROSITE" id="PS50011"/>
    </source>
</evidence>
<dbReference type="PANTHER" id="PTHR45890">
    <property type="entry name" value="AARF DOMAIN CONTAINING KINASE 2 (PREDICTED)"/>
    <property type="match status" value="1"/>
</dbReference>
<reference evidence="3 5" key="1">
    <citation type="journal article" date="2008" name="Science">
        <title>The Physcomitrella genome reveals evolutionary insights into the conquest of land by plants.</title>
        <authorList>
            <person name="Rensing S."/>
            <person name="Lang D."/>
            <person name="Zimmer A."/>
            <person name="Terry A."/>
            <person name="Salamov A."/>
            <person name="Shapiro H."/>
            <person name="Nishiyama T."/>
            <person name="Perroud P.-F."/>
            <person name="Lindquist E."/>
            <person name="Kamisugi Y."/>
            <person name="Tanahashi T."/>
            <person name="Sakakibara K."/>
            <person name="Fujita T."/>
            <person name="Oishi K."/>
            <person name="Shin-I T."/>
            <person name="Kuroki Y."/>
            <person name="Toyoda A."/>
            <person name="Suzuki Y."/>
            <person name="Hashimoto A."/>
            <person name="Yamaguchi K."/>
            <person name="Sugano A."/>
            <person name="Kohara Y."/>
            <person name="Fujiyama A."/>
            <person name="Anterola A."/>
            <person name="Aoki S."/>
            <person name="Ashton N."/>
            <person name="Barbazuk W.B."/>
            <person name="Barker E."/>
            <person name="Bennetzen J."/>
            <person name="Bezanilla M."/>
            <person name="Blankenship R."/>
            <person name="Cho S.H."/>
            <person name="Dutcher S."/>
            <person name="Estelle M."/>
            <person name="Fawcett J.A."/>
            <person name="Gundlach H."/>
            <person name="Hanada K."/>
            <person name="Heyl A."/>
            <person name="Hicks K.A."/>
            <person name="Hugh J."/>
            <person name="Lohr M."/>
            <person name="Mayer K."/>
            <person name="Melkozernov A."/>
            <person name="Murata T."/>
            <person name="Nelson D."/>
            <person name="Pils B."/>
            <person name="Prigge M."/>
            <person name="Reiss B."/>
            <person name="Renner T."/>
            <person name="Rombauts S."/>
            <person name="Rushton P."/>
            <person name="Sanderfoot A."/>
            <person name="Schween G."/>
            <person name="Shiu S.-H."/>
            <person name="Stueber K."/>
            <person name="Theodoulou F.L."/>
            <person name="Tu H."/>
            <person name="Van de Peer Y."/>
            <person name="Verrier P.J."/>
            <person name="Waters E."/>
            <person name="Wood A."/>
            <person name="Yang L."/>
            <person name="Cove D."/>
            <person name="Cuming A."/>
            <person name="Hasebe M."/>
            <person name="Lucas S."/>
            <person name="Mishler D.B."/>
            <person name="Reski R."/>
            <person name="Grigoriev I."/>
            <person name="Quatrano R.S."/>
            <person name="Boore J.L."/>
        </authorList>
    </citation>
    <scope>NUCLEOTIDE SEQUENCE [LARGE SCALE GENOMIC DNA]</scope>
    <source>
        <strain evidence="4 5">cv. Gransden 2004</strain>
    </source>
</reference>
<dbReference type="PANTHER" id="PTHR45890:SF9">
    <property type="entry name" value="PROTEIN KINASE DOMAIN-CONTAINING PROTEIN"/>
    <property type="match status" value="1"/>
</dbReference>
<dbReference type="GeneID" id="112280108"/>
<dbReference type="SUPFAM" id="SSF56112">
    <property type="entry name" value="Protein kinase-like (PK-like)"/>
    <property type="match status" value="1"/>
</dbReference>
<evidence type="ECO:0000313" key="4">
    <source>
        <dbReference type="EnsemblPlants" id="Pp3c3_11650V3.1"/>
    </source>
</evidence>
<organism evidence="3">
    <name type="scientific">Physcomitrium patens</name>
    <name type="common">Spreading-leaved earth moss</name>
    <name type="synonym">Physcomitrella patens</name>
    <dbReference type="NCBI Taxonomy" id="3218"/>
    <lineage>
        <taxon>Eukaryota</taxon>
        <taxon>Viridiplantae</taxon>
        <taxon>Streptophyta</taxon>
        <taxon>Embryophyta</taxon>
        <taxon>Bryophyta</taxon>
        <taxon>Bryophytina</taxon>
        <taxon>Bryopsida</taxon>
        <taxon>Funariidae</taxon>
        <taxon>Funariales</taxon>
        <taxon>Funariaceae</taxon>
        <taxon>Physcomitrium</taxon>
    </lineage>
</organism>
<dbReference type="InterPro" id="IPR004147">
    <property type="entry name" value="ABC1_dom"/>
</dbReference>
<keyword evidence="1" id="KW-0472">Membrane</keyword>
<dbReference type="GO" id="GO:0005524">
    <property type="term" value="F:ATP binding"/>
    <property type="evidence" value="ECO:0007669"/>
    <property type="project" value="InterPro"/>
</dbReference>
<dbReference type="CDD" id="cd13971">
    <property type="entry name" value="ADCK2-like"/>
    <property type="match status" value="1"/>
</dbReference>
<dbReference type="EMBL" id="ABEU02000003">
    <property type="protein sequence ID" value="PNR57304.1"/>
    <property type="molecule type" value="Genomic_DNA"/>
</dbReference>
<accession>A0A2K1KU41</accession>
<evidence type="ECO:0000313" key="3">
    <source>
        <dbReference type="EMBL" id="PNR57304.1"/>
    </source>
</evidence>
<keyword evidence="5" id="KW-1185">Reference proteome</keyword>
<dbReference type="GO" id="GO:0004672">
    <property type="term" value="F:protein kinase activity"/>
    <property type="evidence" value="ECO:0007669"/>
    <property type="project" value="InterPro"/>
</dbReference>
<sequence>MAKSQKRRNWAAKLVQVQSGPVFSTKPGWAAQNTEGADFGVRNRKPEVVKHRGQGGVRIGNVRVSFPVKFGIGFGVGGIDSGGVVLRLARVEGGCGVQNDYVFDNIVSSGMRRRSGMKLNSAGNVLNAASVLLLSQAFCGPAATVAMSCLAVAGFIQALVPHVMRFFALQYPSSSMIMIQESLPSSVEEFSAASLLLSIGIPLLKSHNRQLFETLRCVGAAIPVGIGYAITTNQVKKLPRGGFREGEMMWRQRHRWAARRLCGLMTEFREPSSLGWLVDFIEKSTTISGTRGFMSRSSLLDANQQSLLIMSTPMPLCFKSRETCSHQMEAVKEIVVSTPPDIMKKDPNDDLAIMDSYNYNGSIEHIVGSLPTNDWEVVESTGTNDFLNELNEVYFGWRGFKQKWSLFSRACWLAVIFIPFIVIASLLYFVSTFLSATWAEYIQCMVWVMLRYCLEQGGAAFIKWGQWSSTREDLFPESLCRILGRLHDQAPTHSYKQTRLAILKHLKRPIEDIFDYFPSKPCASGSIAQVYKARLKDRGDGTPLNVAVKVRHPSVALRIFQDFQIMSKVADVVQGLPALRWLNLRQSIDQFSHTMTSQADLRVEAINLQRFYNNFQGLHQTVVWPKLIPDLVSEGVIVETFERGSALHEFLRKRSSLNTQIAAVGVDAYLKMILTDNFVHTDLHPGNILARMAENDKGECIDQLQLVLLDFGLAEELPPRVRYHFLSFIMNIGAADGERAAQHLLNFSWPNPQRCPKPELLVADMKELFRCECDLRVRPIDLNYVLKQVLQLCRKHEVTIDSSYASLVVAVCVLVGFARSLDPELSIMDAAVPCLFLYNLIGRIPGGIYG</sequence>
<dbReference type="EnsemblPlants" id="Pp3c3_11650V3.2">
    <property type="protein sequence ID" value="Pp3c3_11650V3.2"/>
    <property type="gene ID" value="Pp3c3_11650"/>
</dbReference>
<evidence type="ECO:0000256" key="1">
    <source>
        <dbReference type="SAM" id="Phobius"/>
    </source>
</evidence>
<dbReference type="Pfam" id="PF03109">
    <property type="entry name" value="ABC1"/>
    <property type="match status" value="1"/>
</dbReference>
<dbReference type="PROSITE" id="PS50011">
    <property type="entry name" value="PROTEIN_KINASE_DOM"/>
    <property type="match status" value="1"/>
</dbReference>
<evidence type="ECO:0000313" key="5">
    <source>
        <dbReference type="Proteomes" id="UP000006727"/>
    </source>
</evidence>
<feature type="transmembrane region" description="Helical" evidence="1">
    <location>
        <begin position="144"/>
        <end position="168"/>
    </location>
</feature>
<dbReference type="InterPro" id="IPR044095">
    <property type="entry name" value="ADCK2_dom"/>
</dbReference>
<name>A0A2K1KU41_PHYPA</name>
<dbReference type="InterPro" id="IPR000719">
    <property type="entry name" value="Prot_kinase_dom"/>
</dbReference>
<gene>
    <name evidence="4" type="primary">LOC112280108</name>
    <name evidence="3" type="ORF">PHYPA_004298</name>
</gene>
<feature type="transmembrane region" description="Helical" evidence="1">
    <location>
        <begin position="119"/>
        <end position="138"/>
    </location>
</feature>
<feature type="domain" description="Protein kinase" evidence="2">
    <location>
        <begin position="516"/>
        <end position="850"/>
    </location>
</feature>
<dbReference type="InterPro" id="IPR052402">
    <property type="entry name" value="ADCK_kinase"/>
</dbReference>
<feature type="transmembrane region" description="Helical" evidence="1">
    <location>
        <begin position="410"/>
        <end position="430"/>
    </location>
</feature>
<dbReference type="Gramene" id="Pp3c3_11650V3.2">
    <property type="protein sequence ID" value="Pp3c3_11650V3.2"/>
    <property type="gene ID" value="Pp3c3_11650"/>
</dbReference>